<reference evidence="2" key="1">
    <citation type="submission" date="2018-02" db="EMBL/GenBank/DDBJ databases">
        <title>Rhizophora mucronata_Transcriptome.</title>
        <authorList>
            <person name="Meera S.P."/>
            <person name="Sreeshan A."/>
            <person name="Augustine A."/>
        </authorList>
    </citation>
    <scope>NUCLEOTIDE SEQUENCE</scope>
    <source>
        <tissue evidence="2">Leaf</tissue>
    </source>
</reference>
<proteinExistence type="predicted"/>
<evidence type="ECO:0000256" key="1">
    <source>
        <dbReference type="SAM" id="MobiDB-lite"/>
    </source>
</evidence>
<evidence type="ECO:0000313" key="2">
    <source>
        <dbReference type="EMBL" id="MBX64570.1"/>
    </source>
</evidence>
<feature type="region of interest" description="Disordered" evidence="1">
    <location>
        <begin position="1"/>
        <end position="35"/>
    </location>
</feature>
<name>A0A2P2QC45_RHIMU</name>
<organism evidence="2">
    <name type="scientific">Rhizophora mucronata</name>
    <name type="common">Asiatic mangrove</name>
    <dbReference type="NCBI Taxonomy" id="61149"/>
    <lineage>
        <taxon>Eukaryota</taxon>
        <taxon>Viridiplantae</taxon>
        <taxon>Streptophyta</taxon>
        <taxon>Embryophyta</taxon>
        <taxon>Tracheophyta</taxon>
        <taxon>Spermatophyta</taxon>
        <taxon>Magnoliopsida</taxon>
        <taxon>eudicotyledons</taxon>
        <taxon>Gunneridae</taxon>
        <taxon>Pentapetalae</taxon>
        <taxon>rosids</taxon>
        <taxon>fabids</taxon>
        <taxon>Malpighiales</taxon>
        <taxon>Rhizophoraceae</taxon>
        <taxon>Rhizophora</taxon>
    </lineage>
</organism>
<sequence>MKKIRKYKKEREELIISSDNHMCRPRKSNKKSDVR</sequence>
<dbReference type="AlphaFoldDB" id="A0A2P2QC45"/>
<dbReference type="EMBL" id="GGEC01084086">
    <property type="protein sequence ID" value="MBX64570.1"/>
    <property type="molecule type" value="Transcribed_RNA"/>
</dbReference>
<protein>
    <submittedName>
        <fullName evidence="2">Uncharacterized protein</fullName>
    </submittedName>
</protein>
<accession>A0A2P2QC45</accession>